<evidence type="ECO:0000313" key="1">
    <source>
        <dbReference type="EMBL" id="GCA63870.1"/>
    </source>
</evidence>
<dbReference type="Gene3D" id="2.120.10.80">
    <property type="entry name" value="Kelch-type beta propeller"/>
    <property type="match status" value="1"/>
</dbReference>
<proteinExistence type="predicted"/>
<dbReference type="Proteomes" id="UP000265618">
    <property type="component" value="Unassembled WGS sequence"/>
</dbReference>
<protein>
    <submittedName>
        <fullName evidence="1">Uncharacterized protein</fullName>
    </submittedName>
</protein>
<dbReference type="EMBL" id="BDIP01005360">
    <property type="protein sequence ID" value="GCA63870.1"/>
    <property type="molecule type" value="Genomic_DNA"/>
</dbReference>
<comment type="caution">
    <text evidence="1">The sequence shown here is derived from an EMBL/GenBank/DDBJ whole genome shotgun (WGS) entry which is preliminary data.</text>
</comment>
<organism evidence="1 2">
    <name type="scientific">Kipferlia bialata</name>
    <dbReference type="NCBI Taxonomy" id="797122"/>
    <lineage>
        <taxon>Eukaryota</taxon>
        <taxon>Metamonada</taxon>
        <taxon>Carpediemonas-like organisms</taxon>
        <taxon>Kipferlia</taxon>
    </lineage>
</organism>
<reference evidence="1 2" key="1">
    <citation type="journal article" date="2018" name="PLoS ONE">
        <title>The draft genome of Kipferlia bialata reveals reductive genome evolution in fornicate parasites.</title>
        <authorList>
            <person name="Tanifuji G."/>
            <person name="Takabayashi S."/>
            <person name="Kume K."/>
            <person name="Takagi M."/>
            <person name="Nakayama T."/>
            <person name="Kamikawa R."/>
            <person name="Inagaki Y."/>
            <person name="Hashimoto T."/>
        </authorList>
    </citation>
    <scope>NUCLEOTIDE SEQUENCE [LARGE SCALE GENOMIC DNA]</scope>
    <source>
        <strain evidence="1">NY0173</strain>
    </source>
</reference>
<sequence length="68" mass="7514">MYGGKSKELKNMHLTFTEAGGWSEETPLPFKVRGAAAISIGADIFLMGGIHHRKQVCSLCVFHFSLFN</sequence>
<dbReference type="AlphaFoldDB" id="A0A391NTD5"/>
<evidence type="ECO:0000313" key="2">
    <source>
        <dbReference type="Proteomes" id="UP000265618"/>
    </source>
</evidence>
<name>A0A391NTD5_9EUKA</name>
<gene>
    <name evidence="1" type="ORF">KIPB_012276</name>
</gene>
<keyword evidence="2" id="KW-1185">Reference proteome</keyword>
<accession>A0A391NTD5</accession>
<dbReference type="InterPro" id="IPR015915">
    <property type="entry name" value="Kelch-typ_b-propeller"/>
</dbReference>
<dbReference type="OrthoDB" id="432528at2759"/>